<dbReference type="RefSeq" id="WP_144855119.1">
    <property type="nucleotide sequence ID" value="NZ_VNJI01000091.1"/>
</dbReference>
<protein>
    <submittedName>
        <fullName evidence="2">Uncharacterized protein</fullName>
    </submittedName>
</protein>
<organism evidence="2 3">
    <name type="scientific">Paenibacillus cremeus</name>
    <dbReference type="NCBI Taxonomy" id="2163881"/>
    <lineage>
        <taxon>Bacteria</taxon>
        <taxon>Bacillati</taxon>
        <taxon>Bacillota</taxon>
        <taxon>Bacilli</taxon>
        <taxon>Bacillales</taxon>
        <taxon>Paenibacillaceae</taxon>
        <taxon>Paenibacillus</taxon>
    </lineage>
</organism>
<name>A0A559JFD2_9BACL</name>
<keyword evidence="1" id="KW-0472">Membrane</keyword>
<accession>A0A559JFD2</accession>
<dbReference type="OrthoDB" id="2381462at2"/>
<gene>
    <name evidence="2" type="ORF">FPZ49_34445</name>
</gene>
<keyword evidence="3" id="KW-1185">Reference proteome</keyword>
<feature type="transmembrane region" description="Helical" evidence="1">
    <location>
        <begin position="14"/>
        <end position="30"/>
    </location>
</feature>
<feature type="transmembrane region" description="Helical" evidence="1">
    <location>
        <begin position="137"/>
        <end position="158"/>
    </location>
</feature>
<dbReference type="EMBL" id="VNJI01000091">
    <property type="protein sequence ID" value="TVX98575.1"/>
    <property type="molecule type" value="Genomic_DNA"/>
</dbReference>
<proteinExistence type="predicted"/>
<dbReference type="AlphaFoldDB" id="A0A559JFD2"/>
<evidence type="ECO:0000256" key="1">
    <source>
        <dbReference type="SAM" id="Phobius"/>
    </source>
</evidence>
<feature type="transmembrane region" description="Helical" evidence="1">
    <location>
        <begin position="78"/>
        <end position="97"/>
    </location>
</feature>
<comment type="caution">
    <text evidence="2">The sequence shown here is derived from an EMBL/GenBank/DDBJ whole genome shotgun (WGS) entry which is preliminary data.</text>
</comment>
<sequence length="170" mass="20038">MILYPPIKFDENEWFIIVSLILVLIPSLLLPNRFSPLTVIFMMLFNVFLGQTTDYILAVPPYDLYDVNDRPDYEIFDFILYFLLYPPAAYLVIYLYSKWTIKGLYIIPYIVGSAALSVGLESVAHIFHVFTYKGWKLIYSFAVYHAVWSLNILMLHFVQSFIKKYSIKYK</sequence>
<keyword evidence="1" id="KW-0812">Transmembrane</keyword>
<reference evidence="2 3" key="1">
    <citation type="submission" date="2019-07" db="EMBL/GenBank/DDBJ databases">
        <authorList>
            <person name="Kim J."/>
        </authorList>
    </citation>
    <scope>NUCLEOTIDE SEQUENCE [LARGE SCALE GENOMIC DNA]</scope>
    <source>
        <strain evidence="2 3">JC52</strain>
    </source>
</reference>
<evidence type="ECO:0000313" key="3">
    <source>
        <dbReference type="Proteomes" id="UP000317036"/>
    </source>
</evidence>
<feature type="transmembrane region" description="Helical" evidence="1">
    <location>
        <begin position="37"/>
        <end position="58"/>
    </location>
</feature>
<dbReference type="Proteomes" id="UP000317036">
    <property type="component" value="Unassembled WGS sequence"/>
</dbReference>
<keyword evidence="1" id="KW-1133">Transmembrane helix</keyword>
<feature type="transmembrane region" description="Helical" evidence="1">
    <location>
        <begin position="109"/>
        <end position="131"/>
    </location>
</feature>
<evidence type="ECO:0000313" key="2">
    <source>
        <dbReference type="EMBL" id="TVX98575.1"/>
    </source>
</evidence>